<dbReference type="RefSeq" id="WP_213351582.1">
    <property type="nucleotide sequence ID" value="NZ_JAHBGB010000006.1"/>
</dbReference>
<dbReference type="InterPro" id="IPR036709">
    <property type="entry name" value="Autotransporte_beta_dom_sf"/>
</dbReference>
<dbReference type="SMART" id="SM00869">
    <property type="entry name" value="Autotransporter"/>
    <property type="match status" value="1"/>
</dbReference>
<organism evidence="3 4">
    <name type="scientific">Ancylobacter oerskovii</name>
    <dbReference type="NCBI Taxonomy" id="459519"/>
    <lineage>
        <taxon>Bacteria</taxon>
        <taxon>Pseudomonadati</taxon>
        <taxon>Pseudomonadota</taxon>
        <taxon>Alphaproteobacteria</taxon>
        <taxon>Hyphomicrobiales</taxon>
        <taxon>Xanthobacteraceae</taxon>
        <taxon>Ancylobacter</taxon>
    </lineage>
</organism>
<sequence length="2365" mass="224034">MMSNGLGPAVPGRPAAVRGSLLTALLVSVAWFVVPGRALAQANCAASGSGSGYSCSIPDGSYSSPVTVTEPGDAPSGTALTVNNAGSIGIGVGTAPTSPAGVYALGASIAGDNSVDNGNASGLTVVNTGALSLGDGASAYYNYDIFGIWAQQAASGLGNTTAAAAVFNYGAITVAPSSAIQVEEAFGIWVSDQGGATFGNAYGASVYNDGAITLTAIGQQGAAGIDAFSTGAYQGTAGTDSGFGGIVSVVNAAPVTVDWTWQNVGNNSGVFGIQAISTGSGGANVAAYTIAGGGDGIWAGSSQIVLNAGGDVTVTANGTPRDVAVPGLSMLNAVSPGTPLQGAGLFAATFGGNGGAGYGNQQNGGDGAEGARAGIEIVDASVTTTGSGLPALALLVQAGSGGYSGCQNFNDCSFWEFNNYSYESNGGAGGDVYANADSGIQIAAQTVPVIISTNGDNSAGILALLQGGTGGSGGVIPAAGTAGAGGAGGSVSATLDIGLTGAGQSVAVVTQGTNSPGISASSLGADGTAGAEAADSLDSITAGAGGNGGNGGAVNVQLMNASVTTLQDQSVGIYVLSQGGSGGAGGLADGGSIEQHGGAGGDGGSAGNLTVTLDPGSAITTHGLSSSAIVATSLSGGGGDGGDASGAHAHAGTGGSGGNAGNVTVDNAGTITTTGASARGIVAQSMAGSGGGGGYSYGVFKSRGGTGAAAGTTGSVSVTNSGSITTYGSNAHGALLQSIGGGGGAGGQAGGSFDTIGGNASDTPHQSDGGSVLFTSDGGSIVTDGFGAFGVLGQSIGGGGGDGGGAAGGNVVVGGNGGAGGTGGPVIAHLNAGTEILTLDDGSAGVVMQSIGGGGGNGGNASADSIFLTTAVGGNAGGGGDGGAVTVNAYDSSITTAGTKAPGILTQSIGGGGGNGGWAIAQTASAGLGVSSAVGGGGGTGGDASTSTVTLAGTSVLTGLQIALLGEGIVLEQSHCTDTTCNMLPVDSYGVVVQSIGGGGGMGGSAMAQSLVLAIPTPSGDQVALSVSLGVGGSGGDGGNGDTAQFFQTQGSTITTYGQGSGGALVQSIGGGGGAGGDSSANASALGYDTPGDVTSLAITTAITVGGTGGNGGTGGEVLVALGGTLDGSGNFTADPAGSAATSITTYGDYANAITAQSIGGGGGNAGFGAGNTQSFGTGSSTSITATLGAQGGAGGDGGQVYAFIGPGDGITTWGSGSVGLLAQSIGGGGGTSQGGSFSLAQTIGTGENNPVLKPSVTVNVGLGSDATGGKGGNLNIDVAAPITTHGGDAVGVLAQSLGGGGGLGGSAGSDGSADNPIVATNDGLAEREFASEVSGFLQNVFQGDNDGSNIPSIDTSFTLSIGGTGAQGGTGGNVGLVISAPITTSGDWASGVVAQSIGGGGGKGGTAAAAGTGGVPEITINTAVALGGNGGSGNNAGEVAINLLQGDAVIQTAGYAASGIVAQSIGGGGGMGADGSDSATGIVTLGQDEGGNAGSGGTGGPVQFEYGDAVNGSTVATAGVAADAIILQSIGGGGGIGGAGSSLFGGVTQQSTSWTLTAGGNSGSGGDGGTVLVQQGAPNGILNVSTTGAYSIGLLAQSIGGGGGLISVQPTAETVTANLGGQLSSGNGEAVTINTSNVNLSTQGVAAHGIVAQSVGGGGGYIRINDTSTTTAAPSLTTTWDASDSNSLNQGTGSGGAVTVTQIGGSVTVTGAGAVGILAQSLGGGGGILVSDGSIFAGSAAATSGICVDSCTGGGDVTVIANGNVSATGTNGVGIFAQSQGAPGYNGTVAVTAISNVTGGSGTAATASQSGAAGIWIDGDNSGNAVTVNSGATVSTVLGTSGTAILQTGGGVTTVTNSGTVDGAAYLNGGTFNNVNGGTHNTGGVNDGDVANDGVLNIGFSHEVRATHVTGDFTQTANGQLGVTIHSLAGSADKLEIDGSASIAGLVVPTAISLLPGTVPVVTATDLVSTAQAQDSLLFDWDAAQSGNTLTLTPHSDFTPAGVSLNRSQLSLADYFTRAWDHADAAFATLFAGMSTIDTATGYRTMLNQLSGQDIQAQSLALANSAGSILGASMSCPVFVGTGVLLGEDNCSWATISGRWTDQDTTGTVQGYEVDTTSYRIGVQHEIASDWYLGGSIAYGDTSSSTDDGSWGEGYTLDGSVALKHVKGPWFVAGSLAMAYGSFDSYRQVGLPFATETLESDPSIFLAGARLRAGYEVTFDAWYIRPYADLDLVYTNQPGVTEAGSSIYALDVEGNSKTGLGLSAMVEVGGRIDLESGMTLRPYATVGLSYLPQNTRSFEASFVNATADNGSFLTYVETPEVLGRVDLGMQLYRAAGFEMRVGYAADFGDAYLSQTASARLAYRF</sequence>
<evidence type="ECO:0000256" key="1">
    <source>
        <dbReference type="SAM" id="MobiDB-lite"/>
    </source>
</evidence>
<reference evidence="4" key="1">
    <citation type="journal article" date="2019" name="Int. J. Syst. Evol. Microbiol.">
        <title>The Global Catalogue of Microorganisms (GCM) 10K type strain sequencing project: providing services to taxonomists for standard genome sequencing and annotation.</title>
        <authorList>
            <consortium name="The Broad Institute Genomics Platform"/>
            <consortium name="The Broad Institute Genome Sequencing Center for Infectious Disease"/>
            <person name="Wu L."/>
            <person name="Ma J."/>
        </authorList>
    </citation>
    <scope>NUCLEOTIDE SEQUENCE [LARGE SCALE GENOMIC DNA]</scope>
    <source>
        <strain evidence="4">CCM 7435</strain>
    </source>
</reference>
<dbReference type="EMBL" id="JBHUHD010000001">
    <property type="protein sequence ID" value="MFD2142012.1"/>
    <property type="molecule type" value="Genomic_DNA"/>
</dbReference>
<accession>A0ABW4Z050</accession>
<keyword evidence="4" id="KW-1185">Reference proteome</keyword>
<feature type="region of interest" description="Disordered" evidence="1">
    <location>
        <begin position="585"/>
        <end position="608"/>
    </location>
</feature>
<proteinExistence type="predicted"/>
<dbReference type="PROSITE" id="PS51208">
    <property type="entry name" value="AUTOTRANSPORTER"/>
    <property type="match status" value="1"/>
</dbReference>
<feature type="region of interest" description="Disordered" evidence="1">
    <location>
        <begin position="636"/>
        <end position="660"/>
    </location>
</feature>
<evidence type="ECO:0000313" key="3">
    <source>
        <dbReference type="EMBL" id="MFD2142012.1"/>
    </source>
</evidence>
<name>A0ABW4Z050_9HYPH</name>
<dbReference type="Proteomes" id="UP001597299">
    <property type="component" value="Unassembled WGS sequence"/>
</dbReference>
<dbReference type="SUPFAM" id="SSF103515">
    <property type="entry name" value="Autotransporter"/>
    <property type="match status" value="1"/>
</dbReference>
<evidence type="ECO:0000313" key="4">
    <source>
        <dbReference type="Proteomes" id="UP001597299"/>
    </source>
</evidence>
<evidence type="ECO:0000259" key="2">
    <source>
        <dbReference type="PROSITE" id="PS51208"/>
    </source>
</evidence>
<gene>
    <name evidence="3" type="ORF">ACFSNC_16515</name>
</gene>
<dbReference type="InterPro" id="IPR005546">
    <property type="entry name" value="Autotransporte_beta"/>
</dbReference>
<feature type="compositionally biased region" description="Gly residues" evidence="1">
    <location>
        <begin position="597"/>
        <end position="606"/>
    </location>
</feature>
<feature type="domain" description="Autotransporter" evidence="2">
    <location>
        <begin position="2086"/>
        <end position="2365"/>
    </location>
</feature>
<protein>
    <recommendedName>
        <fullName evidence="2">Autotransporter domain-containing protein</fullName>
    </recommendedName>
</protein>
<comment type="caution">
    <text evidence="3">The sequence shown here is derived from an EMBL/GenBank/DDBJ whole genome shotgun (WGS) entry which is preliminary data.</text>
</comment>